<dbReference type="Proteomes" id="UP000251714">
    <property type="component" value="Unassembled WGS sequence"/>
</dbReference>
<dbReference type="EMBL" id="PKMI01000014">
    <property type="protein sequence ID" value="RBA18375.1"/>
    <property type="molecule type" value="Genomic_DNA"/>
</dbReference>
<dbReference type="AlphaFoldDB" id="A0A365NC32"/>
<gene>
    <name evidence="1" type="ORF">FPRO05_10670</name>
</gene>
<evidence type="ECO:0000313" key="1">
    <source>
        <dbReference type="EMBL" id="RBA18375.1"/>
    </source>
</evidence>
<comment type="caution">
    <text evidence="1">The sequence shown here is derived from an EMBL/GenBank/DDBJ whole genome shotgun (WGS) entry which is preliminary data.</text>
</comment>
<proteinExistence type="predicted"/>
<protein>
    <submittedName>
        <fullName evidence="1">Uncharacterized protein</fullName>
    </submittedName>
</protein>
<organism evidence="1 2">
    <name type="scientific">Gibberella intermedia</name>
    <name type="common">Bulb rot disease fungus</name>
    <name type="synonym">Fusarium proliferatum</name>
    <dbReference type="NCBI Taxonomy" id="948311"/>
    <lineage>
        <taxon>Eukaryota</taxon>
        <taxon>Fungi</taxon>
        <taxon>Dikarya</taxon>
        <taxon>Ascomycota</taxon>
        <taxon>Pezizomycotina</taxon>
        <taxon>Sordariomycetes</taxon>
        <taxon>Hypocreomycetidae</taxon>
        <taxon>Hypocreales</taxon>
        <taxon>Nectriaceae</taxon>
        <taxon>Fusarium</taxon>
        <taxon>Fusarium fujikuroi species complex</taxon>
    </lineage>
</organism>
<evidence type="ECO:0000313" key="2">
    <source>
        <dbReference type="Proteomes" id="UP000251714"/>
    </source>
</evidence>
<reference evidence="1 2" key="1">
    <citation type="submission" date="2017-12" db="EMBL/GenBank/DDBJ databases">
        <title>Genome sequence of the mycotoxigenic crop pathogen Fusarium proliferatum, strain ITEM 2341 from Date Palm.</title>
        <authorList>
            <person name="Almiman B.F."/>
            <person name="Shittu T.A."/>
            <person name="Muthumeenakshi S."/>
            <person name="Baroncelli R."/>
            <person name="Sreenivasaprasada S."/>
        </authorList>
    </citation>
    <scope>NUCLEOTIDE SEQUENCE [LARGE SCALE GENOMIC DNA]</scope>
    <source>
        <strain evidence="1 2">ITEM 2341</strain>
    </source>
</reference>
<name>A0A365NC32_GIBIN</name>
<accession>A0A365NC32</accession>
<sequence length="417" mass="47345">MAIPYPEGEVFFMRSVLRNRDPAHYQADNPAHFYSHFMVEYIWNVEADHGSKNANSWTGHSHPRSPYAIVTGSGWGTHYGNWAQLPFSYGPRESDIRRRLEHNLCTSGNRFKDHEKGDAAEMLARIRAIYIPVAFSASKDHPHLSMWLQVSFTQNRVVNIWRGGSSFLGHETSTTSGLGVWRNHTIGFDITGLTELLSCPRQFRKVNPYEAKFIKLVHRDSIKTVSVKDSYRDAYDFSWLTIAQAHSGLNIEWGKGEKGSWFEDFFKNAITFGLGFIPGVGSLLSIAFSLGWTAVVNPDKFMYELSLWAPSVKIPELFEDDVRKNSAEIRGLTYESFWNLGPAEALAEVQKLEEEEKKQQKVSGEVKSYFQQAHEVLRVDEAKYDKEVGADEEPGEILVEVPPREDSTNGDAVEVKE</sequence>